<name>A0A142BJ87_9GAMM</name>
<dbReference type="AlphaFoldDB" id="A0A142BJ87"/>
<sequence>MYMVFTDYAFENIKFKSFASFPNQLPCPVANVTTKNLVTVLGDKHKMILNFEYCMTAANPALSITTSNHKGFSSVEN</sequence>
<evidence type="ECO:0000313" key="2">
    <source>
        <dbReference type="Proteomes" id="UP000071065"/>
    </source>
</evidence>
<gene>
    <name evidence="1" type="ORF">EZMO1_4927</name>
</gene>
<dbReference type="PATRIC" id="fig|570277.3.peg.5266"/>
<protein>
    <submittedName>
        <fullName evidence="1">IS200/IS605 family transposase</fullName>
    </submittedName>
</protein>
<organism evidence="1 2">
    <name type="scientific">Endozoicomonas montiporae CL-33</name>
    <dbReference type="NCBI Taxonomy" id="570277"/>
    <lineage>
        <taxon>Bacteria</taxon>
        <taxon>Pseudomonadati</taxon>
        <taxon>Pseudomonadota</taxon>
        <taxon>Gammaproteobacteria</taxon>
        <taxon>Oceanospirillales</taxon>
        <taxon>Endozoicomonadaceae</taxon>
        <taxon>Endozoicomonas</taxon>
    </lineage>
</organism>
<reference evidence="1 2" key="1">
    <citation type="journal article" date="2016" name="Front. Microbiol.">
        <title>Genomic Insight into the Host-Endosymbiont Relationship of Endozoicomonas montiporae CL-33(T) with its Coral Host.</title>
        <authorList>
            <person name="Ding J.-Y."/>
            <person name="Shiu J.-H."/>
            <person name="Chen W.-M."/>
            <person name="Chiang Y.-R."/>
            <person name="Tang S.-L."/>
        </authorList>
    </citation>
    <scope>NUCLEOTIDE SEQUENCE [LARGE SCALE GENOMIC DNA]</scope>
    <source>
        <strain evidence="1 2">CL-33</strain>
    </source>
</reference>
<proteinExistence type="predicted"/>
<dbReference type="KEGG" id="emp:EZMO1_4927"/>
<dbReference type="Proteomes" id="UP000071065">
    <property type="component" value="Chromosome"/>
</dbReference>
<accession>A0A142BJ87</accession>
<dbReference type="EMBL" id="CP013251">
    <property type="protein sequence ID" value="AMO58813.1"/>
    <property type="molecule type" value="Genomic_DNA"/>
</dbReference>
<evidence type="ECO:0000313" key="1">
    <source>
        <dbReference type="EMBL" id="AMO58813.1"/>
    </source>
</evidence>